<dbReference type="InterPro" id="IPR022357">
    <property type="entry name" value="MIP_CS"/>
</dbReference>
<evidence type="ECO:0000256" key="3">
    <source>
        <dbReference type="ARBA" id="ARBA00022692"/>
    </source>
</evidence>
<dbReference type="EMBL" id="JAJSOW010000106">
    <property type="protein sequence ID" value="KAI9161589.1"/>
    <property type="molecule type" value="Genomic_DNA"/>
</dbReference>
<comment type="subcellular location">
    <subcellularLocation>
        <location evidence="1">Membrane</location>
        <topology evidence="1">Multi-pass membrane protein</topology>
    </subcellularLocation>
</comment>
<proteinExistence type="predicted"/>
<accession>A0AAD5NJ87</accession>
<keyword evidence="2" id="KW-0813">Transport</keyword>
<evidence type="ECO:0000313" key="6">
    <source>
        <dbReference type="EMBL" id="KAI9161589.1"/>
    </source>
</evidence>
<gene>
    <name evidence="6" type="ORF">LWI28_018887</name>
</gene>
<dbReference type="InterPro" id="IPR000425">
    <property type="entry name" value="MIP"/>
</dbReference>
<evidence type="ECO:0000256" key="1">
    <source>
        <dbReference type="ARBA" id="ARBA00004141"/>
    </source>
</evidence>
<keyword evidence="7" id="KW-1185">Reference proteome</keyword>
<evidence type="ECO:0000256" key="2">
    <source>
        <dbReference type="ARBA" id="ARBA00022448"/>
    </source>
</evidence>
<evidence type="ECO:0000313" key="7">
    <source>
        <dbReference type="Proteomes" id="UP001064489"/>
    </source>
</evidence>
<reference evidence="6" key="1">
    <citation type="journal article" date="2022" name="Plant J.">
        <title>Strategies of tolerance reflected in two North American maple genomes.</title>
        <authorList>
            <person name="McEvoy S.L."/>
            <person name="Sezen U.U."/>
            <person name="Trouern-Trend A."/>
            <person name="McMahon S.M."/>
            <person name="Schaberg P.G."/>
            <person name="Yang J."/>
            <person name="Wegrzyn J.L."/>
            <person name="Swenson N.G."/>
        </authorList>
    </citation>
    <scope>NUCLEOTIDE SEQUENCE</scope>
    <source>
        <strain evidence="6">91603</strain>
    </source>
</reference>
<dbReference type="AlphaFoldDB" id="A0AAD5NJ87"/>
<dbReference type="Pfam" id="PF00230">
    <property type="entry name" value="MIP"/>
    <property type="match status" value="1"/>
</dbReference>
<evidence type="ECO:0000256" key="4">
    <source>
        <dbReference type="ARBA" id="ARBA00022989"/>
    </source>
</evidence>
<dbReference type="Proteomes" id="UP001064489">
    <property type="component" value="Chromosome 2"/>
</dbReference>
<dbReference type="GO" id="GO:0016020">
    <property type="term" value="C:membrane"/>
    <property type="evidence" value="ECO:0007669"/>
    <property type="project" value="UniProtKB-SubCell"/>
</dbReference>
<dbReference type="Gene3D" id="1.20.1080.10">
    <property type="entry name" value="Glycerol uptake facilitator protein"/>
    <property type="match status" value="1"/>
</dbReference>
<dbReference type="PANTHER" id="PTHR45665">
    <property type="entry name" value="AQUAPORIN-8"/>
    <property type="match status" value="1"/>
</dbReference>
<keyword evidence="5" id="KW-0472">Membrane</keyword>
<dbReference type="GO" id="GO:0015250">
    <property type="term" value="F:water channel activity"/>
    <property type="evidence" value="ECO:0007669"/>
    <property type="project" value="TreeGrafter"/>
</dbReference>
<organism evidence="6 7">
    <name type="scientific">Acer negundo</name>
    <name type="common">Box elder</name>
    <dbReference type="NCBI Taxonomy" id="4023"/>
    <lineage>
        <taxon>Eukaryota</taxon>
        <taxon>Viridiplantae</taxon>
        <taxon>Streptophyta</taxon>
        <taxon>Embryophyta</taxon>
        <taxon>Tracheophyta</taxon>
        <taxon>Spermatophyta</taxon>
        <taxon>Magnoliopsida</taxon>
        <taxon>eudicotyledons</taxon>
        <taxon>Gunneridae</taxon>
        <taxon>Pentapetalae</taxon>
        <taxon>rosids</taxon>
        <taxon>malvids</taxon>
        <taxon>Sapindales</taxon>
        <taxon>Sapindaceae</taxon>
        <taxon>Hippocastanoideae</taxon>
        <taxon>Acereae</taxon>
        <taxon>Acer</taxon>
    </lineage>
</organism>
<keyword evidence="3" id="KW-0812">Transmembrane</keyword>
<keyword evidence="4" id="KW-1133">Transmembrane helix</keyword>
<dbReference type="PANTHER" id="PTHR45665:SF27">
    <property type="entry name" value="AQUAPORIN TIP5-1-RELATED"/>
    <property type="match status" value="1"/>
</dbReference>
<evidence type="ECO:0000256" key="5">
    <source>
        <dbReference type="ARBA" id="ARBA00023136"/>
    </source>
</evidence>
<name>A0AAD5NJ87_ACENE</name>
<dbReference type="InterPro" id="IPR034294">
    <property type="entry name" value="Aquaporin_transptr"/>
</dbReference>
<dbReference type="SUPFAM" id="SSF81338">
    <property type="entry name" value="Aquaporin-like"/>
    <property type="match status" value="1"/>
</dbReference>
<reference evidence="6" key="2">
    <citation type="submission" date="2023-02" db="EMBL/GenBank/DDBJ databases">
        <authorList>
            <person name="Swenson N.G."/>
            <person name="Wegrzyn J.L."/>
            <person name="Mcevoy S.L."/>
        </authorList>
    </citation>
    <scope>NUCLEOTIDE SEQUENCE</scope>
    <source>
        <strain evidence="6">91603</strain>
        <tissue evidence="6">Leaf</tissue>
    </source>
</reference>
<sequence length="210" mass="21213">MSSKASLSSPPHSSSVTICGEGMISSSGGVYNLSTGLSSSPVLGISSAPILSSTCISLSGPFSIVVGSIPFPLPDVPIVQQVCSLLPHEVSPPPSVVVSSGDRIMESLSSRLSFEDSSPPSVVVSLGGSVMESLLSGDPWKLMPETAANPSGLVIVAVANAFPLSSTVYIAANISGGHVNPAVTLAKAVGGHISVLTALFYWGKKPLLAK</sequence>
<protein>
    <submittedName>
        <fullName evidence="6">Uncharacterized protein</fullName>
    </submittedName>
</protein>
<comment type="caution">
    <text evidence="6">The sequence shown here is derived from an EMBL/GenBank/DDBJ whole genome shotgun (WGS) entry which is preliminary data.</text>
</comment>
<dbReference type="InterPro" id="IPR023271">
    <property type="entry name" value="Aquaporin-like"/>
</dbReference>
<dbReference type="PROSITE" id="PS00221">
    <property type="entry name" value="MIP"/>
    <property type="match status" value="1"/>
</dbReference>